<dbReference type="Proteomes" id="UP000198287">
    <property type="component" value="Unassembled WGS sequence"/>
</dbReference>
<accession>A0A226EWH6</accession>
<evidence type="ECO:0000313" key="3">
    <source>
        <dbReference type="EMBL" id="OXA61528.1"/>
    </source>
</evidence>
<keyword evidence="1" id="KW-0732">Signal</keyword>
<organism evidence="3 4">
    <name type="scientific">Folsomia candida</name>
    <name type="common">Springtail</name>
    <dbReference type="NCBI Taxonomy" id="158441"/>
    <lineage>
        <taxon>Eukaryota</taxon>
        <taxon>Metazoa</taxon>
        <taxon>Ecdysozoa</taxon>
        <taxon>Arthropoda</taxon>
        <taxon>Hexapoda</taxon>
        <taxon>Collembola</taxon>
        <taxon>Entomobryomorpha</taxon>
        <taxon>Isotomoidea</taxon>
        <taxon>Isotomidae</taxon>
        <taxon>Proisotominae</taxon>
        <taxon>Folsomia</taxon>
    </lineage>
</organism>
<dbReference type="InterPro" id="IPR002350">
    <property type="entry name" value="Kazal_dom"/>
</dbReference>
<dbReference type="SUPFAM" id="SSF100895">
    <property type="entry name" value="Kazal-type serine protease inhibitors"/>
    <property type="match status" value="1"/>
</dbReference>
<dbReference type="Pfam" id="PF07648">
    <property type="entry name" value="Kazal_2"/>
    <property type="match status" value="1"/>
</dbReference>
<feature type="chain" id="PRO_5012511105" description="Kazal-like domain-containing protein" evidence="1">
    <location>
        <begin position="30"/>
        <end position="121"/>
    </location>
</feature>
<name>A0A226EWH6_FOLCA</name>
<comment type="caution">
    <text evidence="3">The sequence shown here is derived from an EMBL/GenBank/DDBJ whole genome shotgun (WGS) entry which is preliminary data.</text>
</comment>
<dbReference type="EMBL" id="LNIX01000001">
    <property type="protein sequence ID" value="OXA61528.1"/>
    <property type="molecule type" value="Genomic_DNA"/>
</dbReference>
<reference evidence="3 4" key="1">
    <citation type="submission" date="2015-12" db="EMBL/GenBank/DDBJ databases">
        <title>The genome of Folsomia candida.</title>
        <authorList>
            <person name="Faddeeva A."/>
            <person name="Derks M.F."/>
            <person name="Anvar Y."/>
            <person name="Smit S."/>
            <person name="Van Straalen N."/>
            <person name="Roelofs D."/>
        </authorList>
    </citation>
    <scope>NUCLEOTIDE SEQUENCE [LARGE SCALE GENOMIC DNA]</scope>
    <source>
        <strain evidence="3 4">VU population</strain>
        <tissue evidence="3">Whole body</tissue>
    </source>
</reference>
<keyword evidence="4" id="KW-1185">Reference proteome</keyword>
<gene>
    <name evidence="3" type="ORF">Fcan01_01552</name>
</gene>
<dbReference type="Gene3D" id="3.30.60.30">
    <property type="match status" value="1"/>
</dbReference>
<evidence type="ECO:0000259" key="2">
    <source>
        <dbReference type="Pfam" id="PF07648"/>
    </source>
</evidence>
<evidence type="ECO:0000256" key="1">
    <source>
        <dbReference type="SAM" id="SignalP"/>
    </source>
</evidence>
<dbReference type="AlphaFoldDB" id="A0A226EWH6"/>
<dbReference type="InterPro" id="IPR036058">
    <property type="entry name" value="Kazal_dom_sf"/>
</dbReference>
<feature type="domain" description="Kazal-like" evidence="2">
    <location>
        <begin position="58"/>
        <end position="88"/>
    </location>
</feature>
<feature type="signal peptide" evidence="1">
    <location>
        <begin position="1"/>
        <end position="29"/>
    </location>
</feature>
<proteinExistence type="predicted"/>
<protein>
    <recommendedName>
        <fullName evidence="2">Kazal-like domain-containing protein</fullName>
    </recommendedName>
</protein>
<sequence length="121" mass="14481">MRPTNFANLSKVWWIGLIYLAVIVHETRSEWSAVRLNSYRNRDIPIPYQDSRNAQRMTCDCVDEENASVCASNGIRYKNRCQFHCARRFDLNLRIMVDRFCRKFYYAGYRYGFFNDNGRVD</sequence>
<dbReference type="CDD" id="cd00104">
    <property type="entry name" value="KAZAL_FS"/>
    <property type="match status" value="1"/>
</dbReference>
<evidence type="ECO:0000313" key="4">
    <source>
        <dbReference type="Proteomes" id="UP000198287"/>
    </source>
</evidence>